<name>A0A1F7L135_9BACT</name>
<organism evidence="1 2">
    <name type="scientific">Candidatus Roizmanbacteria bacterium RIFOXYD1_FULL_38_12</name>
    <dbReference type="NCBI Taxonomy" id="1802093"/>
    <lineage>
        <taxon>Bacteria</taxon>
        <taxon>Candidatus Roizmaniibacteriota</taxon>
    </lineage>
</organism>
<evidence type="ECO:0008006" key="3">
    <source>
        <dbReference type="Google" id="ProtNLM"/>
    </source>
</evidence>
<comment type="caution">
    <text evidence="1">The sequence shown here is derived from an EMBL/GenBank/DDBJ whole genome shotgun (WGS) entry which is preliminary data.</text>
</comment>
<dbReference type="SUPFAM" id="SSF56784">
    <property type="entry name" value="HAD-like"/>
    <property type="match status" value="1"/>
</dbReference>
<protein>
    <recommendedName>
        <fullName evidence="3">FCP1 homology domain-containing protein</fullName>
    </recommendedName>
</protein>
<evidence type="ECO:0000313" key="1">
    <source>
        <dbReference type="EMBL" id="OGK73837.1"/>
    </source>
</evidence>
<sequence>MKKQPLRVGFDLDGVLLYNPIRIARPIVSFVKIFFLKKKRLRFYYPKTRLEKELWRLVHKSSIYLAPGIDDIRHLVKEKKIVAYIVTARYSFLGKELMDWVKKQKLDLVFSEIHFNKNDEQPHEFKEKMINTLKLDLFVEDNFDIVKHTKKKTKASIVWIYNIFDRGIQYPYKFPYLKKAVEHIKREISKHK</sequence>
<dbReference type="InterPro" id="IPR036412">
    <property type="entry name" value="HAD-like_sf"/>
</dbReference>
<accession>A0A1F7L135</accession>
<dbReference type="EMBL" id="MGBR01000001">
    <property type="protein sequence ID" value="OGK73837.1"/>
    <property type="molecule type" value="Genomic_DNA"/>
</dbReference>
<proteinExistence type="predicted"/>
<evidence type="ECO:0000313" key="2">
    <source>
        <dbReference type="Proteomes" id="UP000177050"/>
    </source>
</evidence>
<gene>
    <name evidence="1" type="ORF">A3K52_03585</name>
</gene>
<reference evidence="1 2" key="1">
    <citation type="journal article" date="2016" name="Nat. Commun.">
        <title>Thousands of microbial genomes shed light on interconnected biogeochemical processes in an aquifer system.</title>
        <authorList>
            <person name="Anantharaman K."/>
            <person name="Brown C.T."/>
            <person name="Hug L.A."/>
            <person name="Sharon I."/>
            <person name="Castelle C.J."/>
            <person name="Probst A.J."/>
            <person name="Thomas B.C."/>
            <person name="Singh A."/>
            <person name="Wilkins M.J."/>
            <person name="Karaoz U."/>
            <person name="Brodie E.L."/>
            <person name="Williams K.H."/>
            <person name="Hubbard S.S."/>
            <person name="Banfield J.F."/>
        </authorList>
    </citation>
    <scope>NUCLEOTIDE SEQUENCE [LARGE SCALE GENOMIC DNA]</scope>
</reference>
<dbReference type="AlphaFoldDB" id="A0A1F7L135"/>
<dbReference type="Proteomes" id="UP000177050">
    <property type="component" value="Unassembled WGS sequence"/>
</dbReference>